<keyword evidence="1" id="KW-0812">Transmembrane</keyword>
<dbReference type="Proteomes" id="UP001165060">
    <property type="component" value="Unassembled WGS sequence"/>
</dbReference>
<dbReference type="InterPro" id="IPR036291">
    <property type="entry name" value="NAD(P)-bd_dom_sf"/>
</dbReference>
<reference evidence="2 3" key="1">
    <citation type="journal article" date="2023" name="Commun. Biol.">
        <title>Genome analysis of Parmales, the sister group of diatoms, reveals the evolutionary specialization of diatoms from phago-mixotrophs to photoautotrophs.</title>
        <authorList>
            <person name="Ban H."/>
            <person name="Sato S."/>
            <person name="Yoshikawa S."/>
            <person name="Yamada K."/>
            <person name="Nakamura Y."/>
            <person name="Ichinomiya M."/>
            <person name="Sato N."/>
            <person name="Blanc-Mathieu R."/>
            <person name="Endo H."/>
            <person name="Kuwata A."/>
            <person name="Ogata H."/>
        </authorList>
    </citation>
    <scope>NUCLEOTIDE SEQUENCE [LARGE SCALE GENOMIC DNA]</scope>
</reference>
<gene>
    <name evidence="2" type="ORF">TeGR_g3383</name>
</gene>
<dbReference type="SUPFAM" id="SSF51735">
    <property type="entry name" value="NAD(P)-binding Rossmann-fold domains"/>
    <property type="match status" value="1"/>
</dbReference>
<protein>
    <submittedName>
        <fullName evidence="2">Uncharacterized protein</fullName>
    </submittedName>
</protein>
<organism evidence="2 3">
    <name type="scientific">Tetraparma gracilis</name>
    <dbReference type="NCBI Taxonomy" id="2962635"/>
    <lineage>
        <taxon>Eukaryota</taxon>
        <taxon>Sar</taxon>
        <taxon>Stramenopiles</taxon>
        <taxon>Ochrophyta</taxon>
        <taxon>Bolidophyceae</taxon>
        <taxon>Parmales</taxon>
        <taxon>Triparmaceae</taxon>
        <taxon>Tetraparma</taxon>
    </lineage>
</organism>
<dbReference type="EMBL" id="BRYB01000860">
    <property type="protein sequence ID" value="GMI39165.1"/>
    <property type="molecule type" value="Genomic_DNA"/>
</dbReference>
<feature type="non-terminal residue" evidence="2">
    <location>
        <position position="1"/>
    </location>
</feature>
<evidence type="ECO:0000313" key="2">
    <source>
        <dbReference type="EMBL" id="GMI39165.1"/>
    </source>
</evidence>
<proteinExistence type="predicted"/>
<evidence type="ECO:0000313" key="3">
    <source>
        <dbReference type="Proteomes" id="UP001165060"/>
    </source>
</evidence>
<evidence type="ECO:0000256" key="1">
    <source>
        <dbReference type="SAM" id="Phobius"/>
    </source>
</evidence>
<sequence>PPPPPPPCSPGENICSFCYVDNYCHGLMCGADALTPGNPALGKFYIVTDGEDQKFWRRINEAGMAMGFADLFAKFHLPTWFMLILGAVCEVAGWVIGKKLKINIFNVKMLTIHRYFSIENARRDLGYEPLVTFEEGWKSTIQWFKENWLPGWREKNGGGGDKKVR</sequence>
<comment type="caution">
    <text evidence="2">The sequence shown here is derived from an EMBL/GenBank/DDBJ whole genome shotgun (WGS) entry which is preliminary data.</text>
</comment>
<feature type="transmembrane region" description="Helical" evidence="1">
    <location>
        <begin position="77"/>
        <end position="96"/>
    </location>
</feature>
<dbReference type="Gene3D" id="3.40.50.720">
    <property type="entry name" value="NAD(P)-binding Rossmann-like Domain"/>
    <property type="match status" value="1"/>
</dbReference>
<accession>A0ABQ6N2L3</accession>
<keyword evidence="3" id="KW-1185">Reference proteome</keyword>
<name>A0ABQ6N2L3_9STRA</name>
<keyword evidence="1" id="KW-0472">Membrane</keyword>
<keyword evidence="1" id="KW-1133">Transmembrane helix</keyword>